<dbReference type="EMBL" id="BAABAF010000001">
    <property type="protein sequence ID" value="GAA3754386.1"/>
    <property type="molecule type" value="Genomic_DNA"/>
</dbReference>
<protein>
    <submittedName>
        <fullName evidence="1">Uncharacterized protein</fullName>
    </submittedName>
</protein>
<dbReference type="Proteomes" id="UP001500540">
    <property type="component" value="Unassembled WGS sequence"/>
</dbReference>
<comment type="caution">
    <text evidence="1">The sequence shown here is derived from an EMBL/GenBank/DDBJ whole genome shotgun (WGS) entry which is preliminary data.</text>
</comment>
<evidence type="ECO:0000313" key="2">
    <source>
        <dbReference type="Proteomes" id="UP001500540"/>
    </source>
</evidence>
<name>A0ABP7G4J5_9MICO</name>
<evidence type="ECO:0000313" key="1">
    <source>
        <dbReference type="EMBL" id="GAA3754386.1"/>
    </source>
</evidence>
<accession>A0ABP7G4J5</accession>
<keyword evidence="2" id="KW-1185">Reference proteome</keyword>
<gene>
    <name evidence="1" type="ORF">GCM10022240_04200</name>
</gene>
<reference evidence="2" key="1">
    <citation type="journal article" date="2019" name="Int. J. Syst. Evol. Microbiol.">
        <title>The Global Catalogue of Microorganisms (GCM) 10K type strain sequencing project: providing services to taxonomists for standard genome sequencing and annotation.</title>
        <authorList>
            <consortium name="The Broad Institute Genomics Platform"/>
            <consortium name="The Broad Institute Genome Sequencing Center for Infectious Disease"/>
            <person name="Wu L."/>
            <person name="Ma J."/>
        </authorList>
    </citation>
    <scope>NUCLEOTIDE SEQUENCE [LARGE SCALE GENOMIC DNA]</scope>
    <source>
        <strain evidence="2">JCM 16950</strain>
    </source>
</reference>
<organism evidence="1 2">
    <name type="scientific">Microbacterium kribbense</name>
    <dbReference type="NCBI Taxonomy" id="433645"/>
    <lineage>
        <taxon>Bacteria</taxon>
        <taxon>Bacillati</taxon>
        <taxon>Actinomycetota</taxon>
        <taxon>Actinomycetes</taxon>
        <taxon>Micrococcales</taxon>
        <taxon>Microbacteriaceae</taxon>
        <taxon>Microbacterium</taxon>
    </lineage>
</organism>
<sequence length="74" mass="8173">MRRRQSSADDILAFLRDHVPRLVDAGGHTPSDKGAPAPQEFFLVVDEPRTSMRPLTLDSDTNLPVLALFGTRTV</sequence>
<proteinExistence type="predicted"/>